<evidence type="ECO:0000256" key="8">
    <source>
        <dbReference type="ARBA" id="ARBA00023267"/>
    </source>
</evidence>
<comment type="pathway">
    <text evidence="2 9">Lipid metabolism; fatty acid biosynthesis.</text>
</comment>
<dbReference type="GO" id="GO:0009317">
    <property type="term" value="C:acetyl-CoA carboxylase complex"/>
    <property type="evidence" value="ECO:0007669"/>
    <property type="project" value="InterPro"/>
</dbReference>
<reference evidence="11 12" key="1">
    <citation type="journal article" date="2017" name="Water Res.">
        <title>Comammox in drinking water systems.</title>
        <authorList>
            <person name="Wang Y."/>
            <person name="Ma L."/>
            <person name="Mao Y."/>
            <person name="Jiang X."/>
            <person name="Xia Y."/>
            <person name="Yu K."/>
            <person name="Li B."/>
            <person name="Zhang T."/>
        </authorList>
    </citation>
    <scope>NUCLEOTIDE SEQUENCE [LARGE SCALE GENOMIC DNA]</scope>
    <source>
        <strain evidence="11">SG_bin8</strain>
    </source>
</reference>
<accession>A0A1W9HVD3</accession>
<evidence type="ECO:0000256" key="3">
    <source>
        <dbReference type="ARBA" id="ARBA00017562"/>
    </source>
</evidence>
<gene>
    <name evidence="11" type="ORF">A4S15_11310</name>
</gene>
<dbReference type="InterPro" id="IPR001249">
    <property type="entry name" value="AcCoA_biotinCC"/>
</dbReference>
<comment type="function">
    <text evidence="1 9">This protein is a component of the acetyl coenzyme A carboxylase complex; first, biotin carboxylase catalyzes the carboxylation of the carrier protein and then the transcarboxylase transfers the carboxyl group to form malonyl-CoA.</text>
</comment>
<evidence type="ECO:0000313" key="12">
    <source>
        <dbReference type="Proteomes" id="UP000192872"/>
    </source>
</evidence>
<dbReference type="PRINTS" id="PR01071">
    <property type="entry name" value="ACOABIOTINCC"/>
</dbReference>
<dbReference type="CDD" id="cd06850">
    <property type="entry name" value="biotinyl_domain"/>
    <property type="match status" value="1"/>
</dbReference>
<dbReference type="PANTHER" id="PTHR45266:SF3">
    <property type="entry name" value="OXALOACETATE DECARBOXYLASE ALPHA CHAIN"/>
    <property type="match status" value="1"/>
</dbReference>
<evidence type="ECO:0000256" key="2">
    <source>
        <dbReference type="ARBA" id="ARBA00005194"/>
    </source>
</evidence>
<dbReference type="InterPro" id="IPR001882">
    <property type="entry name" value="Biotin_BS"/>
</dbReference>
<keyword evidence="4 9" id="KW-0444">Lipid biosynthesis</keyword>
<evidence type="ECO:0000256" key="9">
    <source>
        <dbReference type="RuleBase" id="RU364072"/>
    </source>
</evidence>
<dbReference type="GO" id="GO:0003989">
    <property type="term" value="F:acetyl-CoA carboxylase activity"/>
    <property type="evidence" value="ECO:0007669"/>
    <property type="project" value="InterPro"/>
</dbReference>
<keyword evidence="7 9" id="KW-0275">Fatty acid biosynthesis</keyword>
<dbReference type="STRING" id="1827387.A4S15_11310"/>
<evidence type="ECO:0000256" key="6">
    <source>
        <dbReference type="ARBA" id="ARBA00023098"/>
    </source>
</evidence>
<dbReference type="FunFam" id="2.40.50.100:FF:000003">
    <property type="entry name" value="Acetyl-CoA carboxylase biotin carboxyl carrier protein"/>
    <property type="match status" value="1"/>
</dbReference>
<dbReference type="SUPFAM" id="SSF51230">
    <property type="entry name" value="Single hybrid motif"/>
    <property type="match status" value="1"/>
</dbReference>
<feature type="domain" description="Lipoyl-binding" evidence="10">
    <location>
        <begin position="93"/>
        <end position="169"/>
    </location>
</feature>
<organism evidence="11 12">
    <name type="scientific">Candidatus Raskinella chloraquaticus</name>
    <dbReference type="NCBI Taxonomy" id="1951219"/>
    <lineage>
        <taxon>Bacteria</taxon>
        <taxon>Pseudomonadati</taxon>
        <taxon>Pseudomonadota</taxon>
        <taxon>Alphaproteobacteria</taxon>
        <taxon>Hyphomicrobiales</taxon>
        <taxon>Phreatobacteraceae</taxon>
        <taxon>Candidatus Raskinella</taxon>
    </lineage>
</organism>
<dbReference type="PROSITE" id="PS50968">
    <property type="entry name" value="BIOTINYL_LIPOYL"/>
    <property type="match status" value="1"/>
</dbReference>
<dbReference type="InterPro" id="IPR000089">
    <property type="entry name" value="Biotin_lipoyl"/>
</dbReference>
<evidence type="ECO:0000256" key="4">
    <source>
        <dbReference type="ARBA" id="ARBA00022516"/>
    </source>
</evidence>
<dbReference type="RefSeq" id="WP_376802437.1">
    <property type="nucleotide sequence ID" value="NZ_DBNB01000015.1"/>
</dbReference>
<evidence type="ECO:0000259" key="10">
    <source>
        <dbReference type="PROSITE" id="PS50968"/>
    </source>
</evidence>
<comment type="caution">
    <text evidence="11">The sequence shown here is derived from an EMBL/GenBank/DDBJ whole genome shotgun (WGS) entry which is preliminary data.</text>
</comment>
<proteinExistence type="predicted"/>
<protein>
    <recommendedName>
        <fullName evidence="3 9">Biotin carboxyl carrier protein of acetyl-CoA carboxylase</fullName>
    </recommendedName>
</protein>
<dbReference type="EMBL" id="LWDL01000019">
    <property type="protein sequence ID" value="OQW51410.1"/>
    <property type="molecule type" value="Genomic_DNA"/>
</dbReference>
<dbReference type="PANTHER" id="PTHR45266">
    <property type="entry name" value="OXALOACETATE DECARBOXYLASE ALPHA CHAIN"/>
    <property type="match status" value="1"/>
</dbReference>
<dbReference type="InterPro" id="IPR050709">
    <property type="entry name" value="Biotin_Carboxyl_Carrier/Decarb"/>
</dbReference>
<evidence type="ECO:0000256" key="5">
    <source>
        <dbReference type="ARBA" id="ARBA00022832"/>
    </source>
</evidence>
<name>A0A1W9HVD3_9HYPH</name>
<keyword evidence="6 9" id="KW-0443">Lipid metabolism</keyword>
<dbReference type="Proteomes" id="UP000192872">
    <property type="component" value="Unassembled WGS sequence"/>
</dbReference>
<sequence>MTQTKTPGTRSAASREASGGLVDAALIRDLADILKETDLSEIEIERKDFRIRVAREIHVSTHVAVPPPAHPGPAATALPPLTISPAVKPTPSEGTVTSPMVGTVYLSPAPDKPAFITVGAKVRRGQTLLIIEAMKTFNEIPAPRDGTVTAILVEAGHPVEYGEALLVLE</sequence>
<evidence type="ECO:0000313" key="11">
    <source>
        <dbReference type="EMBL" id="OQW51410.1"/>
    </source>
</evidence>
<dbReference type="Pfam" id="PF00364">
    <property type="entry name" value="Biotin_lipoyl"/>
    <property type="match status" value="1"/>
</dbReference>
<dbReference type="Gene3D" id="2.40.50.100">
    <property type="match status" value="1"/>
</dbReference>
<dbReference type="PROSITE" id="PS00188">
    <property type="entry name" value="BIOTIN"/>
    <property type="match status" value="1"/>
</dbReference>
<dbReference type="GO" id="GO:0006633">
    <property type="term" value="P:fatty acid biosynthetic process"/>
    <property type="evidence" value="ECO:0007669"/>
    <property type="project" value="UniProtKB-UniPathway"/>
</dbReference>
<dbReference type="InterPro" id="IPR011053">
    <property type="entry name" value="Single_hybrid_motif"/>
</dbReference>
<dbReference type="NCBIfam" id="TIGR00531">
    <property type="entry name" value="BCCP"/>
    <property type="match status" value="1"/>
</dbReference>
<keyword evidence="8 9" id="KW-0092">Biotin</keyword>
<evidence type="ECO:0000256" key="1">
    <source>
        <dbReference type="ARBA" id="ARBA00003761"/>
    </source>
</evidence>
<dbReference type="AlphaFoldDB" id="A0A1W9HVD3"/>
<dbReference type="UniPathway" id="UPA00094"/>
<evidence type="ECO:0000256" key="7">
    <source>
        <dbReference type="ARBA" id="ARBA00023160"/>
    </source>
</evidence>
<keyword evidence="5 9" id="KW-0276">Fatty acid metabolism</keyword>